<feature type="domain" description="DUF4357" evidence="1">
    <location>
        <begin position="234"/>
        <end position="287"/>
    </location>
</feature>
<name>B8GQL3_THISH</name>
<gene>
    <name evidence="2" type="ordered locus">Tgr7_3168</name>
</gene>
<evidence type="ECO:0000259" key="1">
    <source>
        <dbReference type="Pfam" id="PF14267"/>
    </source>
</evidence>
<dbReference type="eggNOG" id="COG0322">
    <property type="taxonomic scope" value="Bacteria"/>
</dbReference>
<accession>B8GQL3</accession>
<dbReference type="InterPro" id="IPR025579">
    <property type="entry name" value="DUF4357"/>
</dbReference>
<dbReference type="EMBL" id="CP001339">
    <property type="protein sequence ID" value="ACL74237.1"/>
    <property type="molecule type" value="Genomic_DNA"/>
</dbReference>
<dbReference type="CDD" id="cd10447">
    <property type="entry name" value="GIY-YIG_unchar_2"/>
    <property type="match status" value="1"/>
</dbReference>
<dbReference type="Pfam" id="PF14267">
    <property type="entry name" value="DUF4357"/>
    <property type="match status" value="1"/>
</dbReference>
<dbReference type="KEGG" id="tgr:Tgr7_3168"/>
<dbReference type="RefSeq" id="WP_012639699.1">
    <property type="nucleotide sequence ID" value="NC_011901.1"/>
</dbReference>
<proteinExistence type="predicted"/>
<dbReference type="AlphaFoldDB" id="B8GQL3"/>
<reference evidence="2 3" key="1">
    <citation type="journal article" date="2011" name="Stand. Genomic Sci.">
        <title>Complete genome sequence of 'Thioalkalivibrio sulfidophilus' HL-EbGr7.</title>
        <authorList>
            <person name="Muyzer G."/>
            <person name="Sorokin D.Y."/>
            <person name="Mavromatis K."/>
            <person name="Lapidus A."/>
            <person name="Clum A."/>
            <person name="Ivanova N."/>
            <person name="Pati A."/>
            <person name="d'Haeseleer P."/>
            <person name="Woyke T."/>
            <person name="Kyrpides N.C."/>
        </authorList>
    </citation>
    <scope>NUCLEOTIDE SEQUENCE [LARGE SCALE GENOMIC DNA]</scope>
    <source>
        <strain evidence="2 3">HL-EbGR7</strain>
    </source>
</reference>
<dbReference type="HOGENOM" id="CLU_052782_2_0_6"/>
<protein>
    <recommendedName>
        <fullName evidence="1">DUF4357 domain-containing protein</fullName>
    </recommendedName>
</protein>
<evidence type="ECO:0000313" key="3">
    <source>
        <dbReference type="Proteomes" id="UP000002383"/>
    </source>
</evidence>
<dbReference type="STRING" id="396588.Tgr7_3168"/>
<organism evidence="2 3">
    <name type="scientific">Thioalkalivibrio sulfidiphilus (strain HL-EbGR7)</name>
    <dbReference type="NCBI Taxonomy" id="396588"/>
    <lineage>
        <taxon>Bacteria</taxon>
        <taxon>Pseudomonadati</taxon>
        <taxon>Pseudomonadota</taxon>
        <taxon>Gammaproteobacteria</taxon>
        <taxon>Chromatiales</taxon>
        <taxon>Ectothiorhodospiraceae</taxon>
        <taxon>Thioalkalivibrio</taxon>
    </lineage>
</organism>
<dbReference type="Proteomes" id="UP000002383">
    <property type="component" value="Chromosome"/>
</dbReference>
<dbReference type="OrthoDB" id="2656488at2"/>
<evidence type="ECO:0000313" key="2">
    <source>
        <dbReference type="EMBL" id="ACL74237.1"/>
    </source>
</evidence>
<keyword evidence="3" id="KW-1185">Reference proteome</keyword>
<sequence length="294" mass="32506">MPQTVHYQEECVPTATLKIFLAYGDPKRLRTAELSNWTGKAVSGPRSEFDKVLEREESQGSGVYFLSGTDPETNKSAIYIGEAECIKDRVKSHLSRDFWNNITFFVTKDENLTKAHIKYLEGRLIDIARSTERSIVMNSQSSGARLPESDREDMEIFLEKMQQVLPVLGVEAFLDKSSSTVHGKQTTDFLNCNIKGLTATGYLTPNGIVVLKGSQAVLEERASAQKWPSVLAQRKKLIEDGALIEKDGAYVFVKDIEFTSPSSAAATIHGGSANGLTAWVNQDGIPLKQLQEKS</sequence>